<keyword evidence="2" id="KW-0677">Repeat</keyword>
<keyword evidence="4" id="KW-0812">Transmembrane</keyword>
<evidence type="ECO:0000313" key="5">
    <source>
        <dbReference type="EMBL" id="CAA7054150.1"/>
    </source>
</evidence>
<keyword evidence="4" id="KW-1133">Transmembrane helix</keyword>
<feature type="repeat" description="PPR" evidence="3">
    <location>
        <begin position="503"/>
        <end position="537"/>
    </location>
</feature>
<proteinExistence type="inferred from homology"/>
<keyword evidence="6" id="KW-1185">Reference proteome</keyword>
<dbReference type="GO" id="GO:0005739">
    <property type="term" value="C:mitochondrion"/>
    <property type="evidence" value="ECO:0007669"/>
    <property type="project" value="TreeGrafter"/>
</dbReference>
<protein>
    <recommendedName>
        <fullName evidence="7">Pentacotripeptide-repeat region of PRORP domain-containing protein</fullName>
    </recommendedName>
</protein>
<dbReference type="OrthoDB" id="1077735at2759"/>
<sequence length="721" mass="83078">MSMMMRHNLPQHAKRVLAHSSRNRLFCSCANGTLTSPATSFTLQSRIETASDRKAVLEQWRQQQGNKLNPSLVRGTIEKLRDSQKYRQALDVSNWMIEHNICSFVPEDYAARFHLIDNVLGLEEAEKFLESVPENLRGESLYTALLNSYATRSGRKALDKAEPAFKKMRELGLLLRVSPYSSMTSLYRSIGNREKVDEILREMEESEIEFDSLTVNSALRVYAAVSDVATMEKFLADWEKNATLEWHTRLDMAKAYLREGILRDAKEMLRRTEKLNDPESYEELMRLYGEVGKREDVYRIWDKYKETRPLSNEGFRAMIGSLLKFDDIKGAENIFGVWRECSSGLEFDARIPTLLASHYREKGMVNKAYKLMNKTMSNREFARPITPFLEEWGKRTNPSDLRDLIKSLIDSNQLSKALEASTWMGEKTVINLFPEEYAARLHTIENVLGLKEAEKFFERSIPEDMKDESVYTSLLSSYSKYVKTLNKAEATFKKMGDLGFLSSPSPYNSMISLYSQLGRRSEVESLVRKMKEKNMEPDNVGMNNVLRLYADETNIGAMEKYKIDADKLEERTAVAMGKAYERAGMLTKAMEITRSREEVYRLWNEYKEKEETGNEGYRSVISSLLRLDDVKGAEEVYGEWEQEGPEFDSRIQALLISRYCEENDEKKVRVLVDSSRKKRKQMEFDMLVEKTNGTVLFVGFMASMASIVLVPGLLLSVLLHL</sequence>
<feature type="transmembrane region" description="Helical" evidence="4">
    <location>
        <begin position="695"/>
        <end position="719"/>
    </location>
</feature>
<dbReference type="NCBIfam" id="TIGR00756">
    <property type="entry name" value="PPR"/>
    <property type="match status" value="1"/>
</dbReference>
<comment type="similarity">
    <text evidence="1">Belongs to the PPR family. P subfamily.</text>
</comment>
<dbReference type="PROSITE" id="PS51375">
    <property type="entry name" value="PPR"/>
    <property type="match status" value="3"/>
</dbReference>
<dbReference type="EMBL" id="CACVBM020001562">
    <property type="protein sequence ID" value="CAA7054150.1"/>
    <property type="molecule type" value="Genomic_DNA"/>
</dbReference>
<dbReference type="GO" id="GO:0003729">
    <property type="term" value="F:mRNA binding"/>
    <property type="evidence" value="ECO:0007669"/>
    <property type="project" value="UniProtKB-ARBA"/>
</dbReference>
<organism evidence="5 6">
    <name type="scientific">Microthlaspi erraticum</name>
    <dbReference type="NCBI Taxonomy" id="1685480"/>
    <lineage>
        <taxon>Eukaryota</taxon>
        <taxon>Viridiplantae</taxon>
        <taxon>Streptophyta</taxon>
        <taxon>Embryophyta</taxon>
        <taxon>Tracheophyta</taxon>
        <taxon>Spermatophyta</taxon>
        <taxon>Magnoliopsida</taxon>
        <taxon>eudicotyledons</taxon>
        <taxon>Gunneridae</taxon>
        <taxon>Pentapetalae</taxon>
        <taxon>rosids</taxon>
        <taxon>malvids</taxon>
        <taxon>Brassicales</taxon>
        <taxon>Brassicaceae</taxon>
        <taxon>Coluteocarpeae</taxon>
        <taxon>Microthlaspi</taxon>
    </lineage>
</organism>
<reference evidence="5" key="1">
    <citation type="submission" date="2020-01" db="EMBL/GenBank/DDBJ databases">
        <authorList>
            <person name="Mishra B."/>
        </authorList>
    </citation>
    <scope>NUCLEOTIDE SEQUENCE [LARGE SCALE GENOMIC DNA]</scope>
</reference>
<evidence type="ECO:0000256" key="3">
    <source>
        <dbReference type="PROSITE-ProRule" id="PRU00708"/>
    </source>
</evidence>
<dbReference type="Gene3D" id="1.25.40.10">
    <property type="entry name" value="Tetratricopeptide repeat domain"/>
    <property type="match status" value="4"/>
</dbReference>
<dbReference type="PANTHER" id="PTHR45717:SF30">
    <property type="entry name" value="PENTATRICOPEPTIDE REPEAT (PPR) SUPERFAMILY PROTEIN"/>
    <property type="match status" value="1"/>
</dbReference>
<dbReference type="Proteomes" id="UP000467841">
    <property type="component" value="Unassembled WGS sequence"/>
</dbReference>
<dbReference type="InterPro" id="IPR011990">
    <property type="entry name" value="TPR-like_helical_dom_sf"/>
</dbReference>
<dbReference type="InterPro" id="IPR002885">
    <property type="entry name" value="PPR_rpt"/>
</dbReference>
<feature type="repeat" description="PPR" evidence="3">
    <location>
        <begin position="138"/>
        <end position="175"/>
    </location>
</feature>
<accession>A0A6D2KQB9</accession>
<feature type="repeat" description="PPR" evidence="3">
    <location>
        <begin position="467"/>
        <end position="502"/>
    </location>
</feature>
<gene>
    <name evidence="5" type="ORF">MERR_LOCUS41386</name>
</gene>
<evidence type="ECO:0000256" key="1">
    <source>
        <dbReference type="ARBA" id="ARBA00007626"/>
    </source>
</evidence>
<evidence type="ECO:0000313" key="6">
    <source>
        <dbReference type="Proteomes" id="UP000467841"/>
    </source>
</evidence>
<dbReference type="AlphaFoldDB" id="A0A6D2KQB9"/>
<evidence type="ECO:0000256" key="2">
    <source>
        <dbReference type="ARBA" id="ARBA00022737"/>
    </source>
</evidence>
<evidence type="ECO:0008006" key="7">
    <source>
        <dbReference type="Google" id="ProtNLM"/>
    </source>
</evidence>
<dbReference type="Pfam" id="PF01535">
    <property type="entry name" value="PPR"/>
    <property type="match status" value="3"/>
</dbReference>
<evidence type="ECO:0000256" key="4">
    <source>
        <dbReference type="SAM" id="Phobius"/>
    </source>
</evidence>
<dbReference type="FunFam" id="1.25.40.10:FF:001541">
    <property type="entry name" value="Pentatricopeptide repeat (PPR) superfamily protein"/>
    <property type="match status" value="2"/>
</dbReference>
<comment type="caution">
    <text evidence="5">The sequence shown here is derived from an EMBL/GenBank/DDBJ whole genome shotgun (WGS) entry which is preliminary data.</text>
</comment>
<keyword evidence="4" id="KW-0472">Membrane</keyword>
<dbReference type="PANTHER" id="PTHR45717">
    <property type="entry name" value="OS12G0527900 PROTEIN"/>
    <property type="match status" value="1"/>
</dbReference>
<name>A0A6D2KQB9_9BRAS</name>